<gene>
    <name evidence="1" type="ORF">PHO31112_02841</name>
</gene>
<keyword evidence="1" id="KW-0489">Methyltransferase</keyword>
<dbReference type="Proteomes" id="UP000343317">
    <property type="component" value="Unassembled WGS sequence"/>
</dbReference>
<keyword evidence="2" id="KW-1185">Reference proteome</keyword>
<sequence length="70" mass="7739">MAQNIYDNPEFFADYSQLPRQVQGGRRARVARHPGDVARFARQTRGRSRLGVVRDAEAGRGAPIGSPRAC</sequence>
<protein>
    <submittedName>
        <fullName evidence="1">SAM-dependent methyltransferase</fullName>
    </submittedName>
</protein>
<proteinExistence type="predicted"/>
<dbReference type="EMBL" id="CABPSM010000007">
    <property type="protein sequence ID" value="VVE15289.1"/>
    <property type="molecule type" value="Genomic_DNA"/>
</dbReference>
<organism evidence="1 2">
    <name type="scientific">Pandoraea horticolens</name>
    <dbReference type="NCBI Taxonomy" id="2508298"/>
    <lineage>
        <taxon>Bacteria</taxon>
        <taxon>Pseudomonadati</taxon>
        <taxon>Pseudomonadota</taxon>
        <taxon>Betaproteobacteria</taxon>
        <taxon>Burkholderiales</taxon>
        <taxon>Burkholderiaceae</taxon>
        <taxon>Pandoraea</taxon>
    </lineage>
</organism>
<dbReference type="GO" id="GO:0008168">
    <property type="term" value="F:methyltransferase activity"/>
    <property type="evidence" value="ECO:0007669"/>
    <property type="project" value="UniProtKB-KW"/>
</dbReference>
<reference evidence="1 2" key="1">
    <citation type="submission" date="2019-08" db="EMBL/GenBank/DDBJ databases">
        <authorList>
            <person name="Peeters C."/>
        </authorList>
    </citation>
    <scope>NUCLEOTIDE SEQUENCE [LARGE SCALE GENOMIC DNA]</scope>
    <source>
        <strain evidence="1 2">LMG 31112</strain>
    </source>
</reference>
<dbReference type="GO" id="GO:0032259">
    <property type="term" value="P:methylation"/>
    <property type="evidence" value="ECO:0007669"/>
    <property type="project" value="UniProtKB-KW"/>
</dbReference>
<name>A0A5E4VUP3_9BURK</name>
<keyword evidence="1" id="KW-0808">Transferase</keyword>
<accession>A0A5E4VUP3</accession>
<dbReference type="AlphaFoldDB" id="A0A5E4VUP3"/>
<evidence type="ECO:0000313" key="2">
    <source>
        <dbReference type="Proteomes" id="UP000343317"/>
    </source>
</evidence>
<evidence type="ECO:0000313" key="1">
    <source>
        <dbReference type="EMBL" id="VVE15289.1"/>
    </source>
</evidence>